<gene>
    <name evidence="8" type="primary">cbiA</name>
    <name evidence="11" type="ORF">SAMN05660830_02267</name>
</gene>
<dbReference type="Pfam" id="PF07685">
    <property type="entry name" value="GATase_3"/>
    <property type="match status" value="1"/>
</dbReference>
<dbReference type="UniPathway" id="UPA00148">
    <property type="reaction ID" value="UER00231"/>
</dbReference>
<reference evidence="11 12" key="1">
    <citation type="submission" date="2016-11" db="EMBL/GenBank/DDBJ databases">
        <authorList>
            <person name="Varghese N."/>
            <person name="Submissions S."/>
        </authorList>
    </citation>
    <scope>NUCLEOTIDE SEQUENCE [LARGE SCALE GENOMIC DNA]</scope>
    <source>
        <strain evidence="11 12">DSM 17919</strain>
    </source>
</reference>
<evidence type="ECO:0000313" key="12">
    <source>
        <dbReference type="Proteomes" id="UP000184001"/>
    </source>
</evidence>
<dbReference type="PROSITE" id="PS51274">
    <property type="entry name" value="GATASE_COBBQ"/>
    <property type="match status" value="1"/>
</dbReference>
<evidence type="ECO:0000256" key="6">
    <source>
        <dbReference type="ARBA" id="ARBA00022842"/>
    </source>
</evidence>
<organism evidence="11 12">
    <name type="scientific">Halodesulfovibrio aestuarii</name>
    <dbReference type="NCBI Taxonomy" id="126333"/>
    <lineage>
        <taxon>Bacteria</taxon>
        <taxon>Pseudomonadati</taxon>
        <taxon>Thermodesulfobacteriota</taxon>
        <taxon>Desulfovibrionia</taxon>
        <taxon>Desulfovibrionales</taxon>
        <taxon>Desulfovibrionaceae</taxon>
        <taxon>Halodesulfovibrio</taxon>
    </lineage>
</organism>
<dbReference type="PANTHER" id="PTHR43873:SF1">
    <property type="entry name" value="COBYRINATE A,C-DIAMIDE SYNTHASE"/>
    <property type="match status" value="1"/>
</dbReference>
<dbReference type="SUPFAM" id="SSF52540">
    <property type="entry name" value="P-loop containing nucleoside triphosphate hydrolases"/>
    <property type="match status" value="1"/>
</dbReference>
<feature type="active site" description="Nucleophile" evidence="8">
    <location>
        <position position="337"/>
    </location>
</feature>
<feature type="domain" description="CobB/CobQ-like glutamine amidotransferase" evidence="10">
    <location>
        <begin position="254"/>
        <end position="446"/>
    </location>
</feature>
<dbReference type="HAMAP" id="MF_00027">
    <property type="entry name" value="CobB_CbiA"/>
    <property type="match status" value="1"/>
</dbReference>
<keyword evidence="7 8" id="KW-0315">Glutamine amidotransferase</keyword>
<dbReference type="InterPro" id="IPR011698">
    <property type="entry name" value="GATase_3"/>
</dbReference>
<dbReference type="NCBIfam" id="NF002204">
    <property type="entry name" value="PRK01077.1"/>
    <property type="match status" value="1"/>
</dbReference>
<keyword evidence="2 8" id="KW-0169">Cobalamin biosynthesis</keyword>
<comment type="function">
    <text evidence="8">Catalyzes the ATP-dependent amidation of the two carboxylate groups at positions a and c of cobyrinate, using either L-glutamine or ammonia as the nitrogen source.</text>
</comment>
<dbReference type="Proteomes" id="UP000184001">
    <property type="component" value="Unassembled WGS sequence"/>
</dbReference>
<comment type="miscellaneous">
    <text evidence="8">The a and c carboxylates of cobyrinate are activated for nucleophilic attack via formation of a phosphorylated intermediate by ATP. CbiA catalyzes first the amidation of the c-carboxylate, and then that of the a-carboxylate.</text>
</comment>
<comment type="pathway">
    <text evidence="8">Cofactor biosynthesis; adenosylcobalamin biosynthesis; cob(II)yrinate a,c-diamide from sirohydrochlorin (anaerobic route): step 10/10.</text>
</comment>
<evidence type="ECO:0000313" key="11">
    <source>
        <dbReference type="EMBL" id="SHJ37019.1"/>
    </source>
</evidence>
<dbReference type="Gene3D" id="3.40.50.880">
    <property type="match status" value="1"/>
</dbReference>
<dbReference type="InterPro" id="IPR029062">
    <property type="entry name" value="Class_I_gatase-like"/>
</dbReference>
<feature type="domain" description="CobQ/CobB/MinD/ParA nucleotide binding" evidence="9">
    <location>
        <begin position="5"/>
        <end position="197"/>
    </location>
</feature>
<dbReference type="EC" id="6.3.5.11" evidence="8"/>
<dbReference type="EMBL" id="FQZR01000005">
    <property type="protein sequence ID" value="SHJ37019.1"/>
    <property type="molecule type" value="Genomic_DNA"/>
</dbReference>
<feature type="site" description="Increases nucleophilicity of active site Cys" evidence="8">
    <location>
        <position position="440"/>
    </location>
</feature>
<dbReference type="PANTHER" id="PTHR43873">
    <property type="entry name" value="COBYRINATE A,C-DIAMIDE SYNTHASE"/>
    <property type="match status" value="1"/>
</dbReference>
<evidence type="ECO:0000256" key="3">
    <source>
        <dbReference type="ARBA" id="ARBA00022598"/>
    </source>
</evidence>
<comment type="catalytic activity">
    <reaction evidence="8">
        <text>cob(II)yrinate + 2 L-glutamine + 2 ATP + 2 H2O = cob(II)yrinate a,c diamide + 2 L-glutamate + 2 ADP + 2 phosphate + 2 H(+)</text>
        <dbReference type="Rhea" id="RHEA:26289"/>
        <dbReference type="ChEBI" id="CHEBI:15377"/>
        <dbReference type="ChEBI" id="CHEBI:15378"/>
        <dbReference type="ChEBI" id="CHEBI:29985"/>
        <dbReference type="ChEBI" id="CHEBI:30616"/>
        <dbReference type="ChEBI" id="CHEBI:43474"/>
        <dbReference type="ChEBI" id="CHEBI:58359"/>
        <dbReference type="ChEBI" id="CHEBI:58537"/>
        <dbReference type="ChEBI" id="CHEBI:58894"/>
        <dbReference type="ChEBI" id="CHEBI:456216"/>
        <dbReference type="EC" id="6.3.5.11"/>
    </reaction>
</comment>
<dbReference type="RefSeq" id="WP_020000942.1">
    <property type="nucleotide sequence ID" value="NZ_CP192219.1"/>
</dbReference>
<dbReference type="CDD" id="cd03130">
    <property type="entry name" value="GATase1_CobB"/>
    <property type="match status" value="1"/>
</dbReference>
<dbReference type="GO" id="GO:0042242">
    <property type="term" value="F:cobyrinic acid a,c-diamide synthase activity"/>
    <property type="evidence" value="ECO:0007669"/>
    <property type="project" value="UniProtKB-UniRule"/>
</dbReference>
<keyword evidence="5 8" id="KW-0067">ATP-binding</keyword>
<evidence type="ECO:0000259" key="10">
    <source>
        <dbReference type="Pfam" id="PF07685"/>
    </source>
</evidence>
<dbReference type="Gene3D" id="3.40.50.300">
    <property type="entry name" value="P-loop containing nucleotide triphosphate hydrolases"/>
    <property type="match status" value="2"/>
</dbReference>
<evidence type="ECO:0000256" key="5">
    <source>
        <dbReference type="ARBA" id="ARBA00022840"/>
    </source>
</evidence>
<dbReference type="InterPro" id="IPR002586">
    <property type="entry name" value="CobQ/CobB/MinD/ParA_Nub-bd_dom"/>
</dbReference>
<evidence type="ECO:0000256" key="8">
    <source>
        <dbReference type="HAMAP-Rule" id="MF_00027"/>
    </source>
</evidence>
<dbReference type="SUPFAM" id="SSF52317">
    <property type="entry name" value="Class I glutamine amidotransferase-like"/>
    <property type="match status" value="1"/>
</dbReference>
<dbReference type="InterPro" id="IPR027417">
    <property type="entry name" value="P-loop_NTPase"/>
</dbReference>
<proteinExistence type="inferred from homology"/>
<dbReference type="NCBIfam" id="TIGR00379">
    <property type="entry name" value="cobB"/>
    <property type="match status" value="1"/>
</dbReference>
<dbReference type="CDD" id="cd05388">
    <property type="entry name" value="CobB_N"/>
    <property type="match status" value="1"/>
</dbReference>
<name>A0A8G2CAN5_9BACT</name>
<comment type="caution">
    <text evidence="11">The sequence shown here is derived from an EMBL/GenBank/DDBJ whole genome shotgun (WGS) entry which is preliminary data.</text>
</comment>
<accession>A0A8G2CAN5</accession>
<keyword evidence="4 8" id="KW-0547">Nucleotide-binding</keyword>
<keyword evidence="3 8" id="KW-0436">Ligase</keyword>
<dbReference type="InterPro" id="IPR004484">
    <property type="entry name" value="CbiA/CobB_synth"/>
</dbReference>
<evidence type="ECO:0000256" key="7">
    <source>
        <dbReference type="ARBA" id="ARBA00022962"/>
    </source>
</evidence>
<protein>
    <recommendedName>
        <fullName evidence="8">Cobyrinate a,c-diamide synthase</fullName>
        <ecNumber evidence="8">6.3.5.11</ecNumber>
    </recommendedName>
    <alternativeName>
        <fullName evidence="8">Cobyrinic acid a,c-diamide synthetase</fullName>
    </alternativeName>
</protein>
<comment type="cofactor">
    <cofactor evidence="1 8">
        <name>Mg(2+)</name>
        <dbReference type="ChEBI" id="CHEBI:18420"/>
    </cofactor>
</comment>
<dbReference type="AlphaFoldDB" id="A0A8G2CAN5"/>
<sequence>MAKIIVIGGTQSGSGKTLISLAIMAALTRRELKVQPFKCGPDFIDPGLHKVITGNTSINLDGWMLSKDACINAYKKAMHPSTGKAPDIAVIEGVMGLFDGASGSNDAGSTAQIAKWLEAQVLLVIDGRSMARSFAAIAHGFTTFDPDLIFAGCVANNVGSPNHVSLIREAMHTYCPTTLLAGCMPRKETLTLPSRHLGLVTAEEGILNSERITELAQWAEEHINFDQLLTNLPEHTEPLSPQDRWEATPSKMVRIAVAQDAAFCFCYADNLRLLEEHGAEIIHFSPLNDAYLPKDIDGVYLPGGYPELYAERLSLNTSMRSAIRAFSQSGKPVYAECGGFMYLAREITTDAATTYPMCNVFDLHCTMSTRHRALGYREITTTADSILGSKNTTARGHEFHYSFAEENTAHNSLYTVTDRKGAKTSTSGYVTRNTVGSYVHLHFASQPSVAKAIVEACLRTRTLHD</sequence>
<evidence type="ECO:0000256" key="4">
    <source>
        <dbReference type="ARBA" id="ARBA00022741"/>
    </source>
</evidence>
<evidence type="ECO:0000259" key="9">
    <source>
        <dbReference type="Pfam" id="PF01656"/>
    </source>
</evidence>
<keyword evidence="6 8" id="KW-0460">Magnesium</keyword>
<dbReference type="GO" id="GO:0005524">
    <property type="term" value="F:ATP binding"/>
    <property type="evidence" value="ECO:0007669"/>
    <property type="project" value="UniProtKB-UniRule"/>
</dbReference>
<evidence type="ECO:0000256" key="2">
    <source>
        <dbReference type="ARBA" id="ARBA00022573"/>
    </source>
</evidence>
<dbReference type="GO" id="GO:0009236">
    <property type="term" value="P:cobalamin biosynthetic process"/>
    <property type="evidence" value="ECO:0007669"/>
    <property type="project" value="UniProtKB-UniRule"/>
</dbReference>
<comment type="domain">
    <text evidence="8">Comprises of two domains. The C-terminal domain contains the binding site for glutamine and catalyzes the hydrolysis of this substrate to glutamate and ammonia. The N-terminal domain is anticipated to bind ATP and cobyrinate and catalyzes the ultimate synthesis of the diamide product. The ammonia produced via the glutaminase domain is probably translocated to the adjacent domain via a molecular tunnel, where it reacts with an activated intermediate.</text>
</comment>
<comment type="similarity">
    <text evidence="8">Belongs to the CobB/CbiA family.</text>
</comment>
<evidence type="ECO:0000256" key="1">
    <source>
        <dbReference type="ARBA" id="ARBA00001946"/>
    </source>
</evidence>
<dbReference type="Pfam" id="PF01656">
    <property type="entry name" value="CbiA"/>
    <property type="match status" value="1"/>
</dbReference>